<name>A0ABR4PEF4_9HELO</name>
<feature type="transmembrane region" description="Helical" evidence="1">
    <location>
        <begin position="123"/>
        <end position="148"/>
    </location>
</feature>
<accession>A0ABR4PEF4</accession>
<dbReference type="EMBL" id="JBFCZG010000005">
    <property type="protein sequence ID" value="KAL3421667.1"/>
    <property type="molecule type" value="Genomic_DNA"/>
</dbReference>
<feature type="transmembrane region" description="Helical" evidence="1">
    <location>
        <begin position="7"/>
        <end position="25"/>
    </location>
</feature>
<sequence length="235" mass="25735">MQARDYLILASTVTSFILTIVSLAAGHKHDAAENVAILTFPARAAPATRPGLVIDGATDWLVSLHYLSICIRHTGNMTSFEGPHTTCDRRPGGYTFHPDDPFIRQTVNGAVVLPATLEPLHTVAPFTTLVLAVVFVGAGSLLLLYSALPIPIFWTIRPRIHLGLLLLAATMMAISAISISVIIGHHEHGEIKRTRSFLGIIWSAVGLIYVALILKAYDMLKQWQRVRALRDDSDR</sequence>
<dbReference type="Proteomes" id="UP001629113">
    <property type="component" value="Unassembled WGS sequence"/>
</dbReference>
<organism evidence="2 3">
    <name type="scientific">Phlyctema vagabunda</name>
    <dbReference type="NCBI Taxonomy" id="108571"/>
    <lineage>
        <taxon>Eukaryota</taxon>
        <taxon>Fungi</taxon>
        <taxon>Dikarya</taxon>
        <taxon>Ascomycota</taxon>
        <taxon>Pezizomycotina</taxon>
        <taxon>Leotiomycetes</taxon>
        <taxon>Helotiales</taxon>
        <taxon>Dermateaceae</taxon>
        <taxon>Phlyctema</taxon>
    </lineage>
</organism>
<feature type="transmembrane region" description="Helical" evidence="1">
    <location>
        <begin position="196"/>
        <end position="217"/>
    </location>
</feature>
<keyword evidence="1" id="KW-0812">Transmembrane</keyword>
<keyword evidence="1" id="KW-1133">Transmembrane helix</keyword>
<gene>
    <name evidence="2" type="ORF">PVAG01_05823</name>
</gene>
<keyword evidence="1" id="KW-0472">Membrane</keyword>
<comment type="caution">
    <text evidence="2">The sequence shown here is derived from an EMBL/GenBank/DDBJ whole genome shotgun (WGS) entry which is preliminary data.</text>
</comment>
<evidence type="ECO:0000256" key="1">
    <source>
        <dbReference type="SAM" id="Phobius"/>
    </source>
</evidence>
<protein>
    <recommendedName>
        <fullName evidence="4">Pali-domain-containing protein</fullName>
    </recommendedName>
</protein>
<proteinExistence type="predicted"/>
<keyword evidence="3" id="KW-1185">Reference proteome</keyword>
<evidence type="ECO:0000313" key="2">
    <source>
        <dbReference type="EMBL" id="KAL3421667.1"/>
    </source>
</evidence>
<evidence type="ECO:0008006" key="4">
    <source>
        <dbReference type="Google" id="ProtNLM"/>
    </source>
</evidence>
<evidence type="ECO:0000313" key="3">
    <source>
        <dbReference type="Proteomes" id="UP001629113"/>
    </source>
</evidence>
<reference evidence="2 3" key="1">
    <citation type="submission" date="2024-06" db="EMBL/GenBank/DDBJ databases">
        <title>Complete genome of Phlyctema vagabunda strain 19-DSS-EL-015.</title>
        <authorList>
            <person name="Fiorenzani C."/>
        </authorList>
    </citation>
    <scope>NUCLEOTIDE SEQUENCE [LARGE SCALE GENOMIC DNA]</scope>
    <source>
        <strain evidence="2 3">19-DSS-EL-015</strain>
    </source>
</reference>
<feature type="transmembrane region" description="Helical" evidence="1">
    <location>
        <begin position="160"/>
        <end position="184"/>
    </location>
</feature>